<keyword evidence="4" id="KW-0418">Kinase</keyword>
<sequence>MPVFLTLFVEQWRRQWLHIVRPVAIRSCAALLLGLSGVVATSGHATAQGRWPHSFYFYSEQEEPDTLSTWEHALSREASAFLHILQQNVQPEPGFVAPTTTVDANCRWCRTHPIPDSLEGIGGTSQHLLSLFLQTPSLYLALDSVSLSPMAPCSASLFSYLGAHPSCALAHLRLYLAYKLYHRNLYLESSQGCDLAIPALEAHSTPYTEFSALSLQAANLAQLGIYSEAIPIAQKAQRLANELADSTLIATAFCNLGSIYLAKGTPLAAIEYYTEAVNITRQLPAPERKRRLSARLTRLAKAYLTANRPLDAKNAISQAINANTAPQASPLFLEQCVVQGDVYSALGKLNKAEASYLSALILAKDCPNSPTICIALRQMGDLRHQQGLYTEACGYYAQAYQAADSLQLLDSKISILYRLYKSNLHLDRELALLYLSRYSTLRDSTYNADLVQQLNNLYIRYSTELKQKQIELQNEQLARTSMENTLLALTVALAALLIAFILHLFYRKKRKVQLLIDENRDRINTFTSIAHNTKNNSLSLRDGTRQLVEYFHNFTPQEMLQFCQEIYKTANLHNQQIHSLFNWASGQLNAEVYQPENFCLAELLQECIMADSAALHAKGITIVPKIDDRNSQVYADEKMTRTIITNLISNAIKFSHPNTSIQVGLQNTRRGPQLWIRDSGIGIPPQMLANLGRYGQNIHRTGTNGEEGSGLGLLTAFHLANRTGIQIKASSRPGLGTTFTLLFTLRTPPPLKSQQKLSLRMAHMLGLNPLPSRWEKT</sequence>
<proteinExistence type="predicted"/>
<evidence type="ECO:0000256" key="4">
    <source>
        <dbReference type="ARBA" id="ARBA00022777"/>
    </source>
</evidence>
<dbReference type="PATRIC" id="fig|1702214.3.peg.685"/>
<accession>A0A0Q4B8D0</accession>
<feature type="coiled-coil region" evidence="7">
    <location>
        <begin position="451"/>
        <end position="485"/>
    </location>
</feature>
<dbReference type="SMART" id="SM00387">
    <property type="entry name" value="HATPase_c"/>
    <property type="match status" value="1"/>
</dbReference>
<evidence type="ECO:0000259" key="9">
    <source>
        <dbReference type="PROSITE" id="PS50109"/>
    </source>
</evidence>
<dbReference type="GO" id="GO:0000160">
    <property type="term" value="P:phosphorelay signal transduction system"/>
    <property type="evidence" value="ECO:0007669"/>
    <property type="project" value="UniProtKB-KW"/>
</dbReference>
<keyword evidence="11" id="KW-1185">Reference proteome</keyword>
<dbReference type="SUPFAM" id="SSF48452">
    <property type="entry name" value="TPR-like"/>
    <property type="match status" value="1"/>
</dbReference>
<evidence type="ECO:0000256" key="3">
    <source>
        <dbReference type="ARBA" id="ARBA00022679"/>
    </source>
</evidence>
<feature type="repeat" description="TPR" evidence="6">
    <location>
        <begin position="250"/>
        <end position="283"/>
    </location>
</feature>
<evidence type="ECO:0000256" key="7">
    <source>
        <dbReference type="SAM" id="Coils"/>
    </source>
</evidence>
<keyword evidence="3" id="KW-0808">Transferase</keyword>
<evidence type="ECO:0000256" key="1">
    <source>
        <dbReference type="ARBA" id="ARBA00000085"/>
    </source>
</evidence>
<evidence type="ECO:0000256" key="8">
    <source>
        <dbReference type="SAM" id="Phobius"/>
    </source>
</evidence>
<keyword evidence="8" id="KW-1133">Transmembrane helix</keyword>
<dbReference type="CDD" id="cd00075">
    <property type="entry name" value="HATPase"/>
    <property type="match status" value="1"/>
</dbReference>
<dbReference type="STRING" id="1702214.AL399_02475"/>
<dbReference type="InterPro" id="IPR011990">
    <property type="entry name" value="TPR-like_helical_dom_sf"/>
</dbReference>
<dbReference type="SUPFAM" id="SSF55874">
    <property type="entry name" value="ATPase domain of HSP90 chaperone/DNA topoisomerase II/histidine kinase"/>
    <property type="match status" value="1"/>
</dbReference>
<dbReference type="Pfam" id="PF13424">
    <property type="entry name" value="TPR_12"/>
    <property type="match status" value="1"/>
</dbReference>
<evidence type="ECO:0000256" key="5">
    <source>
        <dbReference type="ARBA" id="ARBA00023012"/>
    </source>
</evidence>
<reference evidence="10" key="1">
    <citation type="submission" date="2015-08" db="EMBL/GenBank/DDBJ databases">
        <title>Candidatus Bacteriodes Periocalifornicus.</title>
        <authorList>
            <person name="McLean J.S."/>
            <person name="Kelley S."/>
        </authorList>
    </citation>
    <scope>NUCLEOTIDE SEQUENCE [LARGE SCALE GENOMIC DNA]</scope>
    <source>
        <strain evidence="10">12B</strain>
    </source>
</reference>
<dbReference type="InterPro" id="IPR005467">
    <property type="entry name" value="His_kinase_dom"/>
</dbReference>
<keyword evidence="6" id="KW-0802">TPR repeat</keyword>
<dbReference type="Pfam" id="PF02518">
    <property type="entry name" value="HATPase_c"/>
    <property type="match status" value="1"/>
</dbReference>
<dbReference type="EC" id="2.7.13.3" evidence="2"/>
<keyword evidence="8" id="KW-0812">Transmembrane</keyword>
<keyword evidence="5" id="KW-0902">Two-component regulatory system</keyword>
<dbReference type="InterPro" id="IPR003594">
    <property type="entry name" value="HATPase_dom"/>
</dbReference>
<dbReference type="GO" id="GO:0004673">
    <property type="term" value="F:protein histidine kinase activity"/>
    <property type="evidence" value="ECO:0007669"/>
    <property type="project" value="UniProtKB-EC"/>
</dbReference>
<evidence type="ECO:0000313" key="10">
    <source>
        <dbReference type="EMBL" id="KQM09259.1"/>
    </source>
</evidence>
<dbReference type="SMART" id="SM00028">
    <property type="entry name" value="TPR"/>
    <property type="match status" value="5"/>
</dbReference>
<protein>
    <recommendedName>
        <fullName evidence="2">histidine kinase</fullName>
        <ecNumber evidence="2">2.7.13.3</ecNumber>
    </recommendedName>
</protein>
<dbReference type="PANTHER" id="PTHR43711:SF31">
    <property type="entry name" value="HISTIDINE KINASE"/>
    <property type="match status" value="1"/>
</dbReference>
<feature type="transmembrane region" description="Helical" evidence="8">
    <location>
        <begin position="486"/>
        <end position="506"/>
    </location>
</feature>
<feature type="domain" description="Histidine kinase" evidence="9">
    <location>
        <begin position="528"/>
        <end position="747"/>
    </location>
</feature>
<evidence type="ECO:0000313" key="11">
    <source>
        <dbReference type="Proteomes" id="UP000054172"/>
    </source>
</evidence>
<organism evidence="10 11">
    <name type="scientific">Candidatus [Bacteroides] periocalifornicus</name>
    <dbReference type="NCBI Taxonomy" id="1702214"/>
    <lineage>
        <taxon>Bacteria</taxon>
        <taxon>Pseudomonadati</taxon>
        <taxon>Bacteroidota</taxon>
    </lineage>
</organism>
<dbReference type="Proteomes" id="UP000054172">
    <property type="component" value="Unassembled WGS sequence"/>
</dbReference>
<dbReference type="Gene3D" id="1.25.40.10">
    <property type="entry name" value="Tetratricopeptide repeat domain"/>
    <property type="match status" value="2"/>
</dbReference>
<evidence type="ECO:0000256" key="2">
    <source>
        <dbReference type="ARBA" id="ARBA00012438"/>
    </source>
</evidence>
<comment type="catalytic activity">
    <reaction evidence="1">
        <text>ATP + protein L-histidine = ADP + protein N-phospho-L-histidine.</text>
        <dbReference type="EC" id="2.7.13.3"/>
    </reaction>
</comment>
<dbReference type="PANTHER" id="PTHR43711">
    <property type="entry name" value="TWO-COMPONENT HISTIDINE KINASE"/>
    <property type="match status" value="1"/>
</dbReference>
<evidence type="ECO:0000256" key="6">
    <source>
        <dbReference type="PROSITE-ProRule" id="PRU00339"/>
    </source>
</evidence>
<dbReference type="EMBL" id="LIIK01000008">
    <property type="protein sequence ID" value="KQM09259.1"/>
    <property type="molecule type" value="Genomic_DNA"/>
</dbReference>
<gene>
    <name evidence="10" type="ORF">AL399_02475</name>
</gene>
<dbReference type="InterPro" id="IPR019734">
    <property type="entry name" value="TPR_rpt"/>
</dbReference>
<dbReference type="PROSITE" id="PS50005">
    <property type="entry name" value="TPR"/>
    <property type="match status" value="1"/>
</dbReference>
<keyword evidence="7" id="KW-0175">Coiled coil</keyword>
<dbReference type="InterPro" id="IPR050736">
    <property type="entry name" value="Sensor_HK_Regulatory"/>
</dbReference>
<comment type="caution">
    <text evidence="10">The sequence shown here is derived from an EMBL/GenBank/DDBJ whole genome shotgun (WGS) entry which is preliminary data.</text>
</comment>
<name>A0A0Q4B8D0_9BACT</name>
<dbReference type="AlphaFoldDB" id="A0A0Q4B8D0"/>
<dbReference type="InterPro" id="IPR036890">
    <property type="entry name" value="HATPase_C_sf"/>
</dbReference>
<dbReference type="PROSITE" id="PS50109">
    <property type="entry name" value="HIS_KIN"/>
    <property type="match status" value="1"/>
</dbReference>
<dbReference type="Gene3D" id="3.30.565.10">
    <property type="entry name" value="Histidine kinase-like ATPase, C-terminal domain"/>
    <property type="match status" value="1"/>
</dbReference>
<keyword evidence="8" id="KW-0472">Membrane</keyword>